<keyword evidence="1" id="KW-0812">Transmembrane</keyword>
<feature type="transmembrane region" description="Helical" evidence="1">
    <location>
        <begin position="48"/>
        <end position="70"/>
    </location>
</feature>
<sequence>MRSVGWSLFGFAFVVAAVALGALTTPAVDHGLATVAVGHHMGFTRRQWVDLAIAALFFIAAAAAAGALIVTRLRAASTVATDAVLAPDALAPDALVPVDR</sequence>
<accession>A0A7G6YAG0</accession>
<keyword evidence="1" id="KW-0472">Membrane</keyword>
<dbReference type="Proteomes" id="UP000515511">
    <property type="component" value="Chromosome"/>
</dbReference>
<evidence type="ECO:0000256" key="1">
    <source>
        <dbReference type="SAM" id="Phobius"/>
    </source>
</evidence>
<dbReference type="AlphaFoldDB" id="A0A7G6YAG0"/>
<gene>
    <name evidence="2" type="ORF">F1C12_10285</name>
</gene>
<evidence type="ECO:0000313" key="2">
    <source>
        <dbReference type="EMBL" id="QNE35475.1"/>
    </source>
</evidence>
<dbReference type="RefSeq" id="WP_185278637.1">
    <property type="nucleotide sequence ID" value="NZ_CP043641.1"/>
</dbReference>
<dbReference type="EMBL" id="CP043641">
    <property type="protein sequence ID" value="QNE35475.1"/>
    <property type="molecule type" value="Genomic_DNA"/>
</dbReference>
<name>A0A7G6YAG0_9MICO</name>
<dbReference type="KEGG" id="lse:F1C12_10285"/>
<reference evidence="3" key="1">
    <citation type="submission" date="2019-09" db="EMBL/GenBank/DDBJ databases">
        <title>Antimicrobial potential of Antarctic Bacteria.</title>
        <authorList>
            <person name="Benaud N."/>
            <person name="Edwards R.J."/>
            <person name="Ferrari B.C."/>
        </authorList>
    </citation>
    <scope>NUCLEOTIDE SEQUENCE [LARGE SCALE GENOMIC DNA]</scope>
    <source>
        <strain evidence="3">INR9</strain>
    </source>
</reference>
<keyword evidence="1" id="KW-1133">Transmembrane helix</keyword>
<evidence type="ECO:0000313" key="3">
    <source>
        <dbReference type="Proteomes" id="UP000515511"/>
    </source>
</evidence>
<organism evidence="2 3">
    <name type="scientific">Leifsonia shinshuensis</name>
    <dbReference type="NCBI Taxonomy" id="150026"/>
    <lineage>
        <taxon>Bacteria</taxon>
        <taxon>Bacillati</taxon>
        <taxon>Actinomycetota</taxon>
        <taxon>Actinomycetes</taxon>
        <taxon>Micrococcales</taxon>
        <taxon>Microbacteriaceae</taxon>
        <taxon>Leifsonia</taxon>
    </lineage>
</organism>
<protein>
    <submittedName>
        <fullName evidence="2">Uncharacterized protein</fullName>
    </submittedName>
</protein>
<proteinExistence type="predicted"/>